<evidence type="ECO:0000313" key="3">
    <source>
        <dbReference type="Proteomes" id="UP001208570"/>
    </source>
</evidence>
<keyword evidence="1" id="KW-0812">Transmembrane</keyword>
<protein>
    <submittedName>
        <fullName evidence="2">Uncharacterized protein</fullName>
    </submittedName>
</protein>
<comment type="caution">
    <text evidence="2">The sequence shown here is derived from an EMBL/GenBank/DDBJ whole genome shotgun (WGS) entry which is preliminary data.</text>
</comment>
<keyword evidence="1" id="KW-0472">Membrane</keyword>
<dbReference type="EMBL" id="JAODUP010001110">
    <property type="protein sequence ID" value="KAK2141384.1"/>
    <property type="molecule type" value="Genomic_DNA"/>
</dbReference>
<feature type="transmembrane region" description="Helical" evidence="1">
    <location>
        <begin position="41"/>
        <end position="59"/>
    </location>
</feature>
<name>A0AAD9MSH3_9ANNE</name>
<reference evidence="2" key="1">
    <citation type="journal article" date="2023" name="Mol. Biol. Evol.">
        <title>Third-Generation Sequencing Reveals the Adaptive Role of the Epigenome in Three Deep-Sea Polychaetes.</title>
        <authorList>
            <person name="Perez M."/>
            <person name="Aroh O."/>
            <person name="Sun Y."/>
            <person name="Lan Y."/>
            <person name="Juniper S.K."/>
            <person name="Young C.R."/>
            <person name="Angers B."/>
            <person name="Qian P.Y."/>
        </authorList>
    </citation>
    <scope>NUCLEOTIDE SEQUENCE</scope>
    <source>
        <strain evidence="2">P08H-3</strain>
    </source>
</reference>
<evidence type="ECO:0000313" key="2">
    <source>
        <dbReference type="EMBL" id="KAK2141384.1"/>
    </source>
</evidence>
<proteinExistence type="predicted"/>
<dbReference type="Proteomes" id="UP001208570">
    <property type="component" value="Unassembled WGS sequence"/>
</dbReference>
<accession>A0AAD9MSH3</accession>
<evidence type="ECO:0000256" key="1">
    <source>
        <dbReference type="SAM" id="Phobius"/>
    </source>
</evidence>
<organism evidence="2 3">
    <name type="scientific">Paralvinella palmiformis</name>
    <dbReference type="NCBI Taxonomy" id="53620"/>
    <lineage>
        <taxon>Eukaryota</taxon>
        <taxon>Metazoa</taxon>
        <taxon>Spiralia</taxon>
        <taxon>Lophotrochozoa</taxon>
        <taxon>Annelida</taxon>
        <taxon>Polychaeta</taxon>
        <taxon>Sedentaria</taxon>
        <taxon>Canalipalpata</taxon>
        <taxon>Terebellida</taxon>
        <taxon>Terebelliformia</taxon>
        <taxon>Alvinellidae</taxon>
        <taxon>Paralvinella</taxon>
    </lineage>
</organism>
<dbReference type="AlphaFoldDB" id="A0AAD9MSH3"/>
<sequence>MTEREPHSEVGGYLRHVADETFQKQTVANARSKAKPCLTPLLNVWMVTTVSPFVMYYFLKKDIYAHTRVLVTAGAFLIGRDIIKQSLLNYAMATHARQCSDHPTTERHYHTLDNAQIIRQLNDTTTHARQCSDHPTTERHYHTQEILQEADTRTVFSCSNSSSSSSTTTREEYLDNAILDSIPSISFDLAPADLYDVLEDYAL</sequence>
<gene>
    <name evidence="2" type="ORF">LSH36_1110g00037</name>
</gene>
<keyword evidence="1" id="KW-1133">Transmembrane helix</keyword>
<keyword evidence="3" id="KW-1185">Reference proteome</keyword>